<evidence type="ECO:0000313" key="16">
    <source>
        <dbReference type="EMBL" id="KAI6781427.1"/>
    </source>
</evidence>
<evidence type="ECO:0000256" key="5">
    <source>
        <dbReference type="ARBA" id="ARBA00022833"/>
    </source>
</evidence>
<protein>
    <submittedName>
        <fullName evidence="16">Nitrogen assimilation transcription factor nit-like protein</fullName>
    </submittedName>
</protein>
<dbReference type="InterPro" id="IPR007219">
    <property type="entry name" value="XnlR_reg_dom"/>
</dbReference>
<dbReference type="SMART" id="SM00906">
    <property type="entry name" value="Fungal_trans"/>
    <property type="match status" value="1"/>
</dbReference>
<evidence type="ECO:0000256" key="9">
    <source>
        <dbReference type="ARBA" id="ARBA00023125"/>
    </source>
</evidence>
<feature type="compositionally biased region" description="Polar residues" evidence="14">
    <location>
        <begin position="1233"/>
        <end position="1252"/>
    </location>
</feature>
<dbReference type="GO" id="GO:0005634">
    <property type="term" value="C:nucleus"/>
    <property type="evidence" value="ECO:0007669"/>
    <property type="project" value="UniProtKB-SubCell"/>
</dbReference>
<sequence length="1467" mass="163109">MRRPARYLNLRRPKLRLSWNKHNLYNIAKGVGSVDMGRASMRTFFQQKWEAKSTTRGYHGEHIPEKKWKRMFTRQLASVVEMDPRYLAEHDGSEQATGRGSGMGARQVAADDYATWFPRGQRQDEVGHVAATRVGSQVTREMELEHRNITPLMQMTYAPVERRLDMAVFRSLFATSIRQARLMVVHGAVTVNGKKMVYPAYRLNPGDMFQVDVGKVLSAVSKHKNPETKLETAKVVKMLKNNQKLYDSMEKRLRVWNDQFEETANPKATEVNEDGEEKTAFDEAQVIKKFRYAIYSQGKGKDGAAAAEAQTETPAEGVEEAAAEGVEGGESAAKPSAERLLSNEEGQELKRLKLETALIDAKLLIRDQSEKNDPLWREFKLRSFRDQVGRALDMDTSAQTSTKELISQLETNMKSLSMLHDEKSQSSQAANAPGQKTPRQYAQKALWLSGHTSDSDVAVSVGLDRLSVKEFKDLARLLRSDAENPIDEHKPYPTPWAPRPFMKPFVFVPRYLEVNHTTCSAVYLRHPVARKGMGEVPTPFNFFTNQLAHNCGAGAAAGNQSDWSQALHHPQPASSVSADTSAASAPSKKKPSRRRTGASSPKRRCVSTACIACRKRKSKCDGAVPSCAACASVYGTECIYDPNSDHRRKGVYKEKADSMKARNSTLQILIEAILNASEDEAFDIVRKIRTCDSLDSVAEGILSQGPENDQMLSEGSDDDAGGDTRATETGNAIDGERALARKMGELRLENGSVRFIGGTSHLIYLSDPQSGLSDEPLADECNPGADAVATWTRVTDDAPLISMLINKYFNYHYPYFTTLSRKIFERDFLKGSLEVAREQRQGATVHCSALLVNTMLALGCHFTDVPGAYAVPGDSRTKGDHFFAEAKRLIIENGEYERPRLVTVQALALMSVREAGCAREAKGWVYSGMSFRMAQDIGLNLEMDNMERERMPEHEVDARRITFWGCFQFDKVWSNYLGRLPQLPKGSFNVAKFDVFPDEDAEMWSPFPDTGFDDEWAQPARTRAVALQLSELSEISSDLLIFFYHPNHIGRSSGKAVELKKLSELHRRLEEWRQKLPMELEAKEGQLPNVILMHMFFHLQYIHLFRPFLKYAPSASPLPVHVSPRRICTANAGAISKLMRLYKKTWNMRQICNIAVYMTHSACTIHLLNLPERTARRDIIHGVKHLEEIAEDWPCARRTLCILSVLARKWGCELPEDAAFVLQRTDEKYGYYSTSEVPSPHGQQGRTANNFERGSAPHGGHARVHNSPLSQPPQQVLTQQTQGQPVDMGLNPQVEALVQQHRQSRPQSPQAQGLPQDMGFSTPSPLASWPTGLSPVNDARYAGFAANTRTPEDQEPPAGVVMATSRPQMSPAGVSMDGHDWFLNDSARWQQSFETWNLGAGGPLPPGQPDAASGVYVFGDVTGGGVVPDGGQGQLQQRSTPHGDEVEGAFDGLGASLNGGGWLPGLD</sequence>
<feature type="compositionally biased region" description="Low complexity" evidence="14">
    <location>
        <begin position="323"/>
        <end position="333"/>
    </location>
</feature>
<reference evidence="16" key="2">
    <citation type="submission" date="2022-07" db="EMBL/GenBank/DDBJ databases">
        <authorList>
            <person name="Goncalves M.F.M."/>
            <person name="Hilario S."/>
            <person name="Van De Peer Y."/>
            <person name="Esteves A.C."/>
            <person name="Alves A."/>
        </authorList>
    </citation>
    <scope>NUCLEOTIDE SEQUENCE</scope>
    <source>
        <strain evidence="16">MUM 19.33</strain>
    </source>
</reference>
<keyword evidence="11" id="KW-0539">Nucleus</keyword>
<dbReference type="PANTHER" id="PTHR31313:SF81">
    <property type="entry name" value="TY1 ENHANCER ACTIVATOR"/>
    <property type="match status" value="1"/>
</dbReference>
<name>A0A9Q0BD26_9HYPO</name>
<feature type="compositionally biased region" description="Low complexity" evidence="14">
    <location>
        <begin position="1267"/>
        <end position="1286"/>
    </location>
</feature>
<keyword evidence="5" id="KW-0862">Zinc</keyword>
<feature type="region of interest" description="Disordered" evidence="14">
    <location>
        <begin position="561"/>
        <end position="600"/>
    </location>
</feature>
<gene>
    <name evidence="16" type="ORF">J7T54_002320</name>
</gene>
<feature type="region of interest" description="Disordered" evidence="14">
    <location>
        <begin position="305"/>
        <end position="341"/>
    </location>
</feature>
<evidence type="ECO:0000256" key="6">
    <source>
        <dbReference type="ARBA" id="ARBA00022884"/>
    </source>
</evidence>
<dbReference type="GO" id="GO:0000981">
    <property type="term" value="F:DNA-binding transcription factor activity, RNA polymerase II-specific"/>
    <property type="evidence" value="ECO:0007669"/>
    <property type="project" value="InterPro"/>
</dbReference>
<feature type="region of interest" description="Disordered" evidence="14">
    <location>
        <begin position="702"/>
        <end position="731"/>
    </location>
</feature>
<dbReference type="CDD" id="cd00165">
    <property type="entry name" value="S4"/>
    <property type="match status" value="1"/>
</dbReference>
<comment type="similarity">
    <text evidence="2">Belongs to the universal ribosomal protein uS4 family.</text>
</comment>
<evidence type="ECO:0000256" key="3">
    <source>
        <dbReference type="ARBA" id="ARBA00022723"/>
    </source>
</evidence>
<evidence type="ECO:0000256" key="8">
    <source>
        <dbReference type="ARBA" id="ARBA00023015"/>
    </source>
</evidence>
<dbReference type="GO" id="GO:1990904">
    <property type="term" value="C:ribonucleoprotein complex"/>
    <property type="evidence" value="ECO:0007669"/>
    <property type="project" value="UniProtKB-KW"/>
</dbReference>
<dbReference type="InterPro" id="IPR002942">
    <property type="entry name" value="S4_RNA-bd"/>
</dbReference>
<dbReference type="PANTHER" id="PTHR31313">
    <property type="entry name" value="TY1 ENHANCER ACTIVATOR"/>
    <property type="match status" value="1"/>
</dbReference>
<dbReference type="GO" id="GO:0006351">
    <property type="term" value="P:DNA-templated transcription"/>
    <property type="evidence" value="ECO:0007669"/>
    <property type="project" value="InterPro"/>
</dbReference>
<dbReference type="Pfam" id="PF01479">
    <property type="entry name" value="S4"/>
    <property type="match status" value="1"/>
</dbReference>
<evidence type="ECO:0000256" key="4">
    <source>
        <dbReference type="ARBA" id="ARBA00022730"/>
    </source>
</evidence>
<reference evidence="16" key="1">
    <citation type="journal article" date="2021" name="J Fungi (Basel)">
        <title>Genomic and Metabolomic Analyses of the Marine Fungus Emericellopsis cladophorae: Insights into Saltwater Adaptability Mechanisms and Its Biosynthetic Potential.</title>
        <authorList>
            <person name="Goncalves M.F.M."/>
            <person name="Hilario S."/>
            <person name="Van de Peer Y."/>
            <person name="Esteves A.C."/>
            <person name="Alves A."/>
        </authorList>
    </citation>
    <scope>NUCLEOTIDE SEQUENCE</scope>
    <source>
        <strain evidence="16">MUM 19.33</strain>
    </source>
</reference>
<evidence type="ECO:0000256" key="1">
    <source>
        <dbReference type="ARBA" id="ARBA00004123"/>
    </source>
</evidence>
<organism evidence="16 17">
    <name type="scientific">Emericellopsis cladophorae</name>
    <dbReference type="NCBI Taxonomy" id="2686198"/>
    <lineage>
        <taxon>Eukaryota</taxon>
        <taxon>Fungi</taxon>
        <taxon>Dikarya</taxon>
        <taxon>Ascomycota</taxon>
        <taxon>Pezizomycotina</taxon>
        <taxon>Sordariomycetes</taxon>
        <taxon>Hypocreomycetidae</taxon>
        <taxon>Hypocreales</taxon>
        <taxon>Bionectriaceae</taxon>
        <taxon>Emericellopsis</taxon>
    </lineage>
</organism>
<evidence type="ECO:0000256" key="14">
    <source>
        <dbReference type="SAM" id="MobiDB-lite"/>
    </source>
</evidence>
<evidence type="ECO:0000256" key="7">
    <source>
        <dbReference type="ARBA" id="ARBA00022980"/>
    </source>
</evidence>
<dbReference type="GO" id="GO:0008270">
    <property type="term" value="F:zinc ion binding"/>
    <property type="evidence" value="ECO:0007669"/>
    <property type="project" value="InterPro"/>
</dbReference>
<keyword evidence="6 13" id="KW-0694">RNA-binding</keyword>
<dbReference type="InterPro" id="IPR018079">
    <property type="entry name" value="Ribosomal_uS4_CS"/>
</dbReference>
<evidence type="ECO:0000256" key="11">
    <source>
        <dbReference type="ARBA" id="ARBA00023242"/>
    </source>
</evidence>
<dbReference type="Pfam" id="PF04082">
    <property type="entry name" value="Fungal_trans"/>
    <property type="match status" value="1"/>
</dbReference>
<evidence type="ECO:0000256" key="10">
    <source>
        <dbReference type="ARBA" id="ARBA00023163"/>
    </source>
</evidence>
<dbReference type="Gene3D" id="4.10.240.10">
    <property type="entry name" value="Zn(2)-C6 fungal-type DNA-binding domain"/>
    <property type="match status" value="1"/>
</dbReference>
<feature type="compositionally biased region" description="Low complexity" evidence="14">
    <location>
        <begin position="305"/>
        <end position="316"/>
    </location>
</feature>
<dbReference type="GO" id="GO:0005840">
    <property type="term" value="C:ribosome"/>
    <property type="evidence" value="ECO:0007669"/>
    <property type="project" value="UniProtKB-KW"/>
</dbReference>
<dbReference type="GO" id="GO:0019843">
    <property type="term" value="F:rRNA binding"/>
    <property type="evidence" value="ECO:0007669"/>
    <property type="project" value="UniProtKB-KW"/>
</dbReference>
<dbReference type="Gene3D" id="3.10.290.10">
    <property type="entry name" value="RNA-binding S4 domain"/>
    <property type="match status" value="1"/>
</dbReference>
<dbReference type="InterPro" id="IPR051615">
    <property type="entry name" value="Transcr_Regulatory_Elem"/>
</dbReference>
<dbReference type="SMART" id="SM00363">
    <property type="entry name" value="S4"/>
    <property type="match status" value="1"/>
</dbReference>
<feature type="compositionally biased region" description="Low complexity" evidence="14">
    <location>
        <begin position="1299"/>
        <end position="1312"/>
    </location>
</feature>
<dbReference type="PROSITE" id="PS50889">
    <property type="entry name" value="S4"/>
    <property type="match status" value="1"/>
</dbReference>
<proteinExistence type="inferred from homology"/>
<keyword evidence="4 13" id="KW-0699">rRNA-binding</keyword>
<keyword evidence="8" id="KW-0805">Transcription regulation</keyword>
<comment type="subcellular location">
    <subcellularLocation>
        <location evidence="1">Nucleus</location>
    </subcellularLocation>
</comment>
<feature type="compositionally biased region" description="Basic residues" evidence="14">
    <location>
        <begin position="587"/>
        <end position="600"/>
    </location>
</feature>
<evidence type="ECO:0000256" key="13">
    <source>
        <dbReference type="PROSITE-ProRule" id="PRU00182"/>
    </source>
</evidence>
<dbReference type="GO" id="GO:0003677">
    <property type="term" value="F:DNA binding"/>
    <property type="evidence" value="ECO:0007669"/>
    <property type="project" value="UniProtKB-KW"/>
</dbReference>
<dbReference type="CDD" id="cd00067">
    <property type="entry name" value="GAL4"/>
    <property type="match status" value="1"/>
</dbReference>
<feature type="region of interest" description="Disordered" evidence="14">
    <location>
        <begin position="1233"/>
        <end position="1323"/>
    </location>
</feature>
<keyword evidence="3" id="KW-0479">Metal-binding</keyword>
<dbReference type="SMART" id="SM00066">
    <property type="entry name" value="GAL4"/>
    <property type="match status" value="1"/>
</dbReference>
<dbReference type="SUPFAM" id="SSF55174">
    <property type="entry name" value="Alpha-L RNA-binding motif"/>
    <property type="match status" value="1"/>
</dbReference>
<keyword evidence="7" id="KW-0689">Ribosomal protein</keyword>
<feature type="region of interest" description="Disordered" evidence="14">
    <location>
        <begin position="419"/>
        <end position="440"/>
    </location>
</feature>
<dbReference type="PROSITE" id="PS50048">
    <property type="entry name" value="ZN2_CY6_FUNGAL_2"/>
    <property type="match status" value="1"/>
</dbReference>
<keyword evidence="12" id="KW-0687">Ribonucleoprotein</keyword>
<dbReference type="OrthoDB" id="2162761at2759"/>
<dbReference type="InterPro" id="IPR001138">
    <property type="entry name" value="Zn2Cys6_DnaBD"/>
</dbReference>
<evidence type="ECO:0000313" key="17">
    <source>
        <dbReference type="Proteomes" id="UP001055219"/>
    </source>
</evidence>
<dbReference type="Proteomes" id="UP001055219">
    <property type="component" value="Unassembled WGS sequence"/>
</dbReference>
<feature type="compositionally biased region" description="Low complexity" evidence="14">
    <location>
        <begin position="572"/>
        <end position="586"/>
    </location>
</feature>
<evidence type="ECO:0000256" key="12">
    <source>
        <dbReference type="ARBA" id="ARBA00023274"/>
    </source>
</evidence>
<keyword evidence="10" id="KW-0804">Transcription</keyword>
<dbReference type="PROSITE" id="PS00463">
    <property type="entry name" value="ZN2_CY6_FUNGAL_1"/>
    <property type="match status" value="1"/>
</dbReference>
<dbReference type="InterPro" id="IPR036986">
    <property type="entry name" value="S4_RNA-bd_sf"/>
</dbReference>
<dbReference type="InterPro" id="IPR036864">
    <property type="entry name" value="Zn2-C6_fun-type_DNA-bd_sf"/>
</dbReference>
<dbReference type="Pfam" id="PF00172">
    <property type="entry name" value="Zn_clus"/>
    <property type="match status" value="1"/>
</dbReference>
<dbReference type="EMBL" id="JAGIXG020000022">
    <property type="protein sequence ID" value="KAI6781427.1"/>
    <property type="molecule type" value="Genomic_DNA"/>
</dbReference>
<keyword evidence="17" id="KW-1185">Reference proteome</keyword>
<comment type="caution">
    <text evidence="16">The sequence shown here is derived from an EMBL/GenBank/DDBJ whole genome shotgun (WGS) entry which is preliminary data.</text>
</comment>
<dbReference type="GeneID" id="75828832"/>
<dbReference type="PROSITE" id="PS00632">
    <property type="entry name" value="RIBOSOMAL_S4"/>
    <property type="match status" value="1"/>
</dbReference>
<accession>A0A9Q0BD26</accession>
<dbReference type="CDD" id="cd12148">
    <property type="entry name" value="fungal_TF_MHR"/>
    <property type="match status" value="1"/>
</dbReference>
<keyword evidence="9" id="KW-0238">DNA-binding</keyword>
<evidence type="ECO:0000256" key="2">
    <source>
        <dbReference type="ARBA" id="ARBA00007465"/>
    </source>
</evidence>
<evidence type="ECO:0000259" key="15">
    <source>
        <dbReference type="PROSITE" id="PS50048"/>
    </source>
</evidence>
<feature type="domain" description="Zn(2)-C6 fungal-type" evidence="15">
    <location>
        <begin position="609"/>
        <end position="640"/>
    </location>
</feature>
<dbReference type="SUPFAM" id="SSF57701">
    <property type="entry name" value="Zn2/Cys6 DNA-binding domain"/>
    <property type="match status" value="1"/>
</dbReference>
<dbReference type="RefSeq" id="XP_051362283.1">
    <property type="nucleotide sequence ID" value="XM_051506501.1"/>
</dbReference>